<feature type="transmembrane region" description="Helical" evidence="12">
    <location>
        <begin position="114"/>
        <end position="133"/>
    </location>
</feature>
<evidence type="ECO:0000256" key="5">
    <source>
        <dbReference type="ARBA" id="ARBA00022989"/>
    </source>
</evidence>
<feature type="transmembrane region" description="Helical" evidence="12">
    <location>
        <begin position="7"/>
        <end position="28"/>
    </location>
</feature>
<keyword evidence="9 12" id="KW-0472">Membrane</keyword>
<dbReference type="RefSeq" id="WP_137260807.1">
    <property type="nucleotide sequence ID" value="NZ_SZQL01000003.1"/>
</dbReference>
<keyword evidence="8" id="KW-0350">Heme biosynthesis</keyword>
<keyword evidence="4" id="KW-0479">Metal-binding</keyword>
<accession>A0A4U3L5P1</accession>
<sequence length="336" mass="38524">MQQYQRYLSFTRLLLIWLFVVILAGSIVRTTHSGMGCPDWPTCFGNAIPPTQEYQVRFQADHEYRKGQFIIYNDSLKYANKTFKSGAAYNPADWQQYEKNNYAKFNVYQTWIEYINRLTTGVLGFIIIAHIIWSWRLFGKTRRSILYWSLSLSLLTAFEAWLGKIVVDTNLEVVKITLHMLFALLIAAVAVIIIHKVKAAPKVVGKQLKWLSTITLLVVLVQIVLGTEVREQIDEISLALSYTSRELWISRLNGWFEVHRDVAWAAAILCVYLFWQSLPHKVLQRTAFIILACVAGTVLLGLILMYANIPAAVQPLHLLLSSILIIALFAYRLKVK</sequence>
<evidence type="ECO:0000256" key="6">
    <source>
        <dbReference type="ARBA" id="ARBA00023002"/>
    </source>
</evidence>
<comment type="subcellular location">
    <subcellularLocation>
        <location evidence="1">Membrane</location>
        <topology evidence="1">Multi-pass membrane protein</topology>
    </subcellularLocation>
</comment>
<dbReference type="GO" id="GO:0016020">
    <property type="term" value="C:membrane"/>
    <property type="evidence" value="ECO:0007669"/>
    <property type="project" value="UniProtKB-SubCell"/>
</dbReference>
<dbReference type="GO" id="GO:0016491">
    <property type="term" value="F:oxidoreductase activity"/>
    <property type="evidence" value="ECO:0007669"/>
    <property type="project" value="UniProtKB-KW"/>
</dbReference>
<dbReference type="PANTHER" id="PTHR35457">
    <property type="entry name" value="HEME A SYNTHASE"/>
    <property type="match status" value="1"/>
</dbReference>
<organism evidence="13 14">
    <name type="scientific">Ilyomonas limi</name>
    <dbReference type="NCBI Taxonomy" id="2575867"/>
    <lineage>
        <taxon>Bacteria</taxon>
        <taxon>Pseudomonadati</taxon>
        <taxon>Bacteroidota</taxon>
        <taxon>Chitinophagia</taxon>
        <taxon>Chitinophagales</taxon>
        <taxon>Chitinophagaceae</taxon>
        <taxon>Ilyomonas</taxon>
    </lineage>
</organism>
<evidence type="ECO:0000256" key="2">
    <source>
        <dbReference type="ARBA" id="ARBA00022475"/>
    </source>
</evidence>
<keyword evidence="7" id="KW-0408">Iron</keyword>
<feature type="transmembrane region" description="Helical" evidence="12">
    <location>
        <begin position="258"/>
        <end position="275"/>
    </location>
</feature>
<evidence type="ECO:0000256" key="11">
    <source>
        <dbReference type="ARBA" id="ARBA00023444"/>
    </source>
</evidence>
<reference evidence="13 14" key="1">
    <citation type="submission" date="2019-05" db="EMBL/GenBank/DDBJ databases">
        <title>Panacibacter sp. strain 17mud1-8 Genome sequencing and assembly.</title>
        <authorList>
            <person name="Chhetri G."/>
        </authorList>
    </citation>
    <scope>NUCLEOTIDE SEQUENCE [LARGE SCALE GENOMIC DNA]</scope>
    <source>
        <strain evidence="13 14">17mud1-8</strain>
    </source>
</reference>
<dbReference type="Proteomes" id="UP000305848">
    <property type="component" value="Unassembled WGS sequence"/>
</dbReference>
<feature type="transmembrane region" description="Helical" evidence="12">
    <location>
        <begin position="207"/>
        <end position="225"/>
    </location>
</feature>
<dbReference type="GO" id="GO:0046872">
    <property type="term" value="F:metal ion binding"/>
    <property type="evidence" value="ECO:0007669"/>
    <property type="project" value="UniProtKB-KW"/>
</dbReference>
<keyword evidence="14" id="KW-1185">Reference proteome</keyword>
<evidence type="ECO:0000256" key="3">
    <source>
        <dbReference type="ARBA" id="ARBA00022692"/>
    </source>
</evidence>
<feature type="transmembrane region" description="Helical" evidence="12">
    <location>
        <begin position="173"/>
        <end position="195"/>
    </location>
</feature>
<keyword evidence="6" id="KW-0560">Oxidoreductase</keyword>
<dbReference type="InterPro" id="IPR003780">
    <property type="entry name" value="COX15/CtaA_fam"/>
</dbReference>
<dbReference type="GO" id="GO:0006784">
    <property type="term" value="P:heme A biosynthetic process"/>
    <property type="evidence" value="ECO:0007669"/>
    <property type="project" value="InterPro"/>
</dbReference>
<feature type="transmembrane region" description="Helical" evidence="12">
    <location>
        <begin position="315"/>
        <end position="333"/>
    </location>
</feature>
<proteinExistence type="predicted"/>
<evidence type="ECO:0000256" key="4">
    <source>
        <dbReference type="ARBA" id="ARBA00022723"/>
    </source>
</evidence>
<evidence type="ECO:0000256" key="8">
    <source>
        <dbReference type="ARBA" id="ARBA00023133"/>
    </source>
</evidence>
<comment type="pathway">
    <text evidence="11">Porphyrin-containing compound metabolism.</text>
</comment>
<dbReference type="Pfam" id="PF02628">
    <property type="entry name" value="COX15-CtaA"/>
    <property type="match status" value="2"/>
</dbReference>
<name>A0A4U3L5P1_9BACT</name>
<evidence type="ECO:0000256" key="9">
    <source>
        <dbReference type="ARBA" id="ARBA00023136"/>
    </source>
</evidence>
<evidence type="ECO:0000256" key="1">
    <source>
        <dbReference type="ARBA" id="ARBA00004141"/>
    </source>
</evidence>
<evidence type="ECO:0000256" key="12">
    <source>
        <dbReference type="SAM" id="Phobius"/>
    </source>
</evidence>
<feature type="transmembrane region" description="Helical" evidence="12">
    <location>
        <begin position="145"/>
        <end position="167"/>
    </location>
</feature>
<dbReference type="AlphaFoldDB" id="A0A4U3L5P1"/>
<gene>
    <name evidence="13" type="ORF">FC093_05810</name>
</gene>
<keyword evidence="2" id="KW-1003">Cell membrane</keyword>
<feature type="transmembrane region" description="Helical" evidence="12">
    <location>
        <begin position="287"/>
        <end position="309"/>
    </location>
</feature>
<evidence type="ECO:0000256" key="7">
    <source>
        <dbReference type="ARBA" id="ARBA00023004"/>
    </source>
</evidence>
<evidence type="ECO:0000256" key="10">
    <source>
        <dbReference type="ARBA" id="ARBA00023157"/>
    </source>
</evidence>
<comment type="caution">
    <text evidence="13">The sequence shown here is derived from an EMBL/GenBank/DDBJ whole genome shotgun (WGS) entry which is preliminary data.</text>
</comment>
<dbReference type="OrthoDB" id="1447144at2"/>
<keyword evidence="5 12" id="KW-1133">Transmembrane helix</keyword>
<dbReference type="PANTHER" id="PTHR35457:SF1">
    <property type="entry name" value="HEME A SYNTHASE"/>
    <property type="match status" value="1"/>
</dbReference>
<keyword evidence="10" id="KW-1015">Disulfide bond</keyword>
<dbReference type="InterPro" id="IPR050450">
    <property type="entry name" value="COX15/CtaA_HemeA_synthase"/>
</dbReference>
<evidence type="ECO:0000313" key="14">
    <source>
        <dbReference type="Proteomes" id="UP000305848"/>
    </source>
</evidence>
<keyword evidence="3 12" id="KW-0812">Transmembrane</keyword>
<evidence type="ECO:0000313" key="13">
    <source>
        <dbReference type="EMBL" id="TKK70262.1"/>
    </source>
</evidence>
<dbReference type="EMBL" id="SZQL01000003">
    <property type="protein sequence ID" value="TKK70262.1"/>
    <property type="molecule type" value="Genomic_DNA"/>
</dbReference>
<protein>
    <submittedName>
        <fullName evidence="13">Heme A synthase</fullName>
    </submittedName>
</protein>